<accession>A0A942T1U7</accession>
<sequence length="743" mass="81595">MTIVQGDNGRVIPFNTGMNLDGATITVTVKRGEELITKTAEILDIPSGKCQFMLLTSDLTIEGVYKYQWTATFEDGRKFSDRPFDFYVYEKLVGVPAGNGGGNHTYTELHTHINKSTLDKLVAPVSSDIGKVLTYNSASGNLEWTTPTSAGASTLDGLTDVDTSTVTPVEGNVLKYTGGIWKPGASVADTNTKTAESFGAVGDGVTDDTVAIQTAIDSGFPIVFGSKTYIVDTLHFTKETVYHFNRTVIKTNKTGRAVIRIQQRVYFNGWLEVDAMKQKLYGIEHYGGGRSIFEHIDVHDARIYGLLCETYDFNANLTQYGFVRSRLNGLTKSITGKFVDSTHMTFNQSLFEDGVGESFLKYVFVIDGEPNPVVSYTEDATALTYTIGFLYPFTNTPTIELRQGGGMYIGGESSGVILVAMADIVSNKGVGVRMTNVYGPSFESLTAHYNYIGVLAARKYRNSPLKQATLIKPYFENNTWADVAVESQSSNMTIIEPMGQNFKSMFPTREAKVPEGVTVIAGGKISIPKEKFVAYPPSTNEVYNDLIINTIQNHPDDKNAYTLKLDTGTKFKLFAVETGGQRPITFVSKQAGIKVNEQDSYTLQPNGNDVRILVAVYMPTSVATKPAGFYVTELANDNQLTRLIPVSVQASTVALNLNSSPSRKFFVDNTTTTTKTVTVSNVPNEAEIYLELKMTAFTTITWFTGISWLGGTAPNLQEGKTYRMSFFTRDKGITWHGLFVGGW</sequence>
<dbReference type="EMBL" id="JAGYPE010000004">
    <property type="protein sequence ID" value="MBS4184527.1"/>
    <property type="molecule type" value="Genomic_DNA"/>
</dbReference>
<organism evidence="1">
    <name type="scientific">Neobacillus citreus</name>
    <dbReference type="NCBI Taxonomy" id="2833578"/>
    <lineage>
        <taxon>Bacteria</taxon>
        <taxon>Bacillati</taxon>
        <taxon>Bacillota</taxon>
        <taxon>Bacilli</taxon>
        <taxon>Bacillales</taxon>
        <taxon>Bacillaceae</taxon>
        <taxon>Neobacillus</taxon>
    </lineage>
</organism>
<protein>
    <recommendedName>
        <fullName evidence="2">Pectate lyase superfamily protein domain-containing protein</fullName>
    </recommendedName>
</protein>
<gene>
    <name evidence="1" type="ORF">KHB02_24320</name>
</gene>
<evidence type="ECO:0000313" key="1">
    <source>
        <dbReference type="EMBL" id="MBS4184527.1"/>
    </source>
</evidence>
<dbReference type="InterPro" id="IPR012334">
    <property type="entry name" value="Pectin_lyas_fold"/>
</dbReference>
<name>A0A942T1U7_9BACI</name>
<dbReference type="InterPro" id="IPR011050">
    <property type="entry name" value="Pectin_lyase_fold/virulence"/>
</dbReference>
<dbReference type="SUPFAM" id="SSF51126">
    <property type="entry name" value="Pectin lyase-like"/>
    <property type="match status" value="1"/>
</dbReference>
<dbReference type="AlphaFoldDB" id="A0A942T1U7"/>
<evidence type="ECO:0008006" key="2">
    <source>
        <dbReference type="Google" id="ProtNLM"/>
    </source>
</evidence>
<reference evidence="1" key="1">
    <citation type="submission" date="2021-05" db="EMBL/GenBank/DDBJ databases">
        <title>Novel Bacillus species.</title>
        <authorList>
            <person name="Liu G."/>
        </authorList>
    </citation>
    <scope>NUCLEOTIDE SEQUENCE</scope>
    <source>
        <strain evidence="1">FJAT-50051</strain>
    </source>
</reference>
<comment type="caution">
    <text evidence="1">The sequence shown here is derived from an EMBL/GenBank/DDBJ whole genome shotgun (WGS) entry which is preliminary data.</text>
</comment>
<proteinExistence type="predicted"/>
<dbReference type="Gene3D" id="2.160.20.10">
    <property type="entry name" value="Single-stranded right-handed beta-helix, Pectin lyase-like"/>
    <property type="match status" value="1"/>
</dbReference>